<dbReference type="InterPro" id="IPR006703">
    <property type="entry name" value="G_AIG1"/>
</dbReference>
<dbReference type="GO" id="GO:0016539">
    <property type="term" value="P:intein-mediated protein splicing"/>
    <property type="evidence" value="ECO:0007669"/>
    <property type="project" value="InterPro"/>
</dbReference>
<dbReference type="Pfam" id="PF04548">
    <property type="entry name" value="AIG1"/>
    <property type="match status" value="1"/>
</dbReference>
<evidence type="ECO:0000259" key="7">
    <source>
        <dbReference type="SMART" id="SM00306"/>
    </source>
</evidence>
<dbReference type="InterPro" id="IPR050387">
    <property type="entry name" value="Hedgehog_Signaling"/>
</dbReference>
<protein>
    <submittedName>
        <fullName evidence="8">DHH</fullName>
    </submittedName>
</protein>
<dbReference type="GO" id="GO:0007224">
    <property type="term" value="P:smoothened signaling pathway"/>
    <property type="evidence" value="ECO:0007669"/>
    <property type="project" value="TreeGrafter"/>
</dbReference>
<evidence type="ECO:0000259" key="6">
    <source>
        <dbReference type="SMART" id="SM00305"/>
    </source>
</evidence>
<dbReference type="GO" id="GO:0005509">
    <property type="term" value="F:calcium ion binding"/>
    <property type="evidence" value="ECO:0007669"/>
    <property type="project" value="TreeGrafter"/>
</dbReference>
<evidence type="ECO:0000256" key="3">
    <source>
        <dbReference type="ARBA" id="ARBA00022729"/>
    </source>
</evidence>
<feature type="chain" id="PRO_5026831376" evidence="5">
    <location>
        <begin position="23"/>
        <end position="921"/>
    </location>
</feature>
<dbReference type="GO" id="GO:0005113">
    <property type="term" value="F:patched binding"/>
    <property type="evidence" value="ECO:0007669"/>
    <property type="project" value="TreeGrafter"/>
</dbReference>
<dbReference type="OrthoDB" id="6054784at2759"/>
<dbReference type="GO" id="GO:0048731">
    <property type="term" value="P:system development"/>
    <property type="evidence" value="ECO:0007669"/>
    <property type="project" value="UniProtKB-ARBA"/>
</dbReference>
<dbReference type="Proteomes" id="UP000507470">
    <property type="component" value="Unassembled WGS sequence"/>
</dbReference>
<dbReference type="InterPro" id="IPR036844">
    <property type="entry name" value="Hint_dom_sf"/>
</dbReference>
<feature type="domain" description="Hint" evidence="6">
    <location>
        <begin position="821"/>
        <end position="865"/>
    </location>
</feature>
<dbReference type="GO" id="GO:0007267">
    <property type="term" value="P:cell-cell signaling"/>
    <property type="evidence" value="ECO:0007669"/>
    <property type="project" value="InterPro"/>
</dbReference>
<organism evidence="8 9">
    <name type="scientific">Mytilus coruscus</name>
    <name type="common">Sea mussel</name>
    <dbReference type="NCBI Taxonomy" id="42192"/>
    <lineage>
        <taxon>Eukaryota</taxon>
        <taxon>Metazoa</taxon>
        <taxon>Spiralia</taxon>
        <taxon>Lophotrochozoa</taxon>
        <taxon>Mollusca</taxon>
        <taxon>Bivalvia</taxon>
        <taxon>Autobranchia</taxon>
        <taxon>Pteriomorphia</taxon>
        <taxon>Mytilida</taxon>
        <taxon>Mytiloidea</taxon>
        <taxon>Mytilidae</taxon>
        <taxon>Mytilinae</taxon>
        <taxon>Mytilus</taxon>
    </lineage>
</organism>
<feature type="domain" description="Hint" evidence="7">
    <location>
        <begin position="718"/>
        <end position="816"/>
    </location>
</feature>
<dbReference type="CDD" id="cd00081">
    <property type="entry name" value="Hint"/>
    <property type="match status" value="1"/>
</dbReference>
<dbReference type="SUPFAM" id="SSF52540">
    <property type="entry name" value="P-loop containing nucleoside triphosphate hydrolases"/>
    <property type="match status" value="1"/>
</dbReference>
<evidence type="ECO:0000313" key="8">
    <source>
        <dbReference type="EMBL" id="CAC5409092.1"/>
    </source>
</evidence>
<dbReference type="PRINTS" id="PR00632">
    <property type="entry name" value="SONICHHOG"/>
</dbReference>
<dbReference type="InterPro" id="IPR027417">
    <property type="entry name" value="P-loop_NTPase"/>
</dbReference>
<dbReference type="InterPro" id="IPR003586">
    <property type="entry name" value="Hint_dom_C"/>
</dbReference>
<proteinExistence type="inferred from homology"/>
<evidence type="ECO:0000256" key="4">
    <source>
        <dbReference type="ARBA" id="ARBA00022741"/>
    </source>
</evidence>
<dbReference type="GO" id="GO:0016540">
    <property type="term" value="P:protein autoprocessing"/>
    <property type="evidence" value="ECO:0007669"/>
    <property type="project" value="InterPro"/>
</dbReference>
<dbReference type="Gene3D" id="3.40.50.300">
    <property type="entry name" value="P-loop containing nucleotide triphosphate hydrolases"/>
    <property type="match status" value="1"/>
</dbReference>
<dbReference type="PANTHER" id="PTHR11889:SF31">
    <property type="entry name" value="PROTEIN HEDGEHOG"/>
    <property type="match status" value="1"/>
</dbReference>
<dbReference type="Pfam" id="PF01079">
    <property type="entry name" value="Hint"/>
    <property type="match status" value="1"/>
</dbReference>
<evidence type="ECO:0000256" key="1">
    <source>
        <dbReference type="ARBA" id="ARBA00008535"/>
    </source>
</evidence>
<dbReference type="Gene3D" id="2.170.16.10">
    <property type="entry name" value="Hedgehog/Intein (Hint) domain"/>
    <property type="match status" value="1"/>
</dbReference>
<evidence type="ECO:0000256" key="5">
    <source>
        <dbReference type="SAM" id="SignalP"/>
    </source>
</evidence>
<comment type="similarity">
    <text evidence="1">Belongs to the TRAFAC class TrmE-Era-EngA-EngB-Septin-like GTPase superfamily. AIG1/Toc34/Toc159-like paraseptin GTPase family. IAN subfamily.</text>
</comment>
<dbReference type="EMBL" id="CACVKT020007634">
    <property type="protein sequence ID" value="CAC5409092.1"/>
    <property type="molecule type" value="Genomic_DNA"/>
</dbReference>
<dbReference type="InterPro" id="IPR001657">
    <property type="entry name" value="Hedgehog"/>
</dbReference>
<sequence length="921" mass="104818">MSRILSSQYLCMCLIVIHHTTCQSNENCNYDRDNNFEESVNQEKCGGTGDGHRRYSEKVGKNDWMSLPENEKQLHDLYLSGKSHPAMRMAAIAMNMKRSPNQVFLLLVGLSGSGKSSTVNYLFDKKIAKTGDSKSVTHSTTEYVLQLKSSEWRIPDLKLSMIDSPGFGDTDGLEQDAKNVMSIKYFLASHPFMRKNRYPNLVMIVQNINDNRIEGESSNFAKMLKGLRKVGAVDPYNPNVVVVLTHAASVARKRWEDKVQKKKEEVKTIVQLHLGVHPEIVVQENLPDDNELERDGDWYLLPNGDKQPKILYQACENILNRAGDEIGHEAMAVAFRPGSDKRVEMGYYVSSSEVTPEDMQAMLSTLIESIVLVPTSEVRFRDLNIFKTNDLQNMSMNKLMTKFYPIRLTKERQKILEEVFGLSYEQVSGLDYHVGKGYNIFKDSTTLKSPLSMEESSNQYGLPGNVQLKECSSFDVKFESVEDTKEYVSKRLRDLSIHVDGVINFEAFNINFRSGYNKGSSKIQTFSVEQRIQQVSVHEPFQLNEEFITDVKHLPSNYNLKDESSVIKWKAFFDKWGIKEQSIEDVQIALAAKFSFLQGYEEYDFFKTDKQSTFQKILSSVHSTSLQWNGGNKETYKTSLEHIEQSDWKAWVESLEYSPVPLLSSLALYPLYHIVAEVSKDKSEKMQLAMDLALKGELTYQPPRVDDRVTTAKSNNAGYCFHEDSVVELNNGNMKRIKDLRVGDKVLILDSKGNLVEDEVIAWLHRLRTGQFIFLKIIHNFGEIILTPDHILFVGEDRNPQHASTVRPGDKLSFLKTSHDSKTVSMATVLSIQTVNGTGVYAPLTYNGRLLVDNVDVSCYSTLNPPQVMGRDLMSSQALAHVAFLPLRMAFKFGLDINKYEYDDGTGIHGYARWLMKLYWT</sequence>
<feature type="signal peptide" evidence="5">
    <location>
        <begin position="1"/>
        <end position="22"/>
    </location>
</feature>
<dbReference type="InterPro" id="IPR001767">
    <property type="entry name" value="Hedgehog_Hint"/>
</dbReference>
<reference evidence="8 9" key="1">
    <citation type="submission" date="2020-06" db="EMBL/GenBank/DDBJ databases">
        <authorList>
            <person name="Li R."/>
            <person name="Bekaert M."/>
        </authorList>
    </citation>
    <scope>NUCLEOTIDE SEQUENCE [LARGE SCALE GENOMIC DNA]</scope>
    <source>
        <strain evidence="9">wild</strain>
    </source>
</reference>
<evidence type="ECO:0000256" key="2">
    <source>
        <dbReference type="ARBA" id="ARBA00022473"/>
    </source>
</evidence>
<dbReference type="SMART" id="SM00305">
    <property type="entry name" value="HintC"/>
    <property type="match status" value="1"/>
</dbReference>
<dbReference type="InterPro" id="IPR003587">
    <property type="entry name" value="Hint_dom_N"/>
</dbReference>
<dbReference type="GO" id="GO:0005525">
    <property type="term" value="F:GTP binding"/>
    <property type="evidence" value="ECO:0007669"/>
    <property type="project" value="InterPro"/>
</dbReference>
<evidence type="ECO:0000313" key="9">
    <source>
        <dbReference type="Proteomes" id="UP000507470"/>
    </source>
</evidence>
<dbReference type="SUPFAM" id="SSF51294">
    <property type="entry name" value="Hedgehog/intein (Hint) domain"/>
    <property type="match status" value="1"/>
</dbReference>
<keyword evidence="9" id="KW-1185">Reference proteome</keyword>
<accession>A0A6J8DNB4</accession>
<dbReference type="AlphaFoldDB" id="A0A6J8DNB4"/>
<keyword evidence="2" id="KW-0217">Developmental protein</keyword>
<dbReference type="SMART" id="SM00306">
    <property type="entry name" value="HintN"/>
    <property type="match status" value="1"/>
</dbReference>
<name>A0A6J8DNB4_MYTCO</name>
<gene>
    <name evidence="8" type="ORF">MCOR_42422</name>
</gene>
<keyword evidence="4" id="KW-0547">Nucleotide-binding</keyword>
<dbReference type="GO" id="GO:0005615">
    <property type="term" value="C:extracellular space"/>
    <property type="evidence" value="ECO:0007669"/>
    <property type="project" value="TreeGrafter"/>
</dbReference>
<dbReference type="GO" id="GO:0001708">
    <property type="term" value="P:cell fate specification"/>
    <property type="evidence" value="ECO:0007669"/>
    <property type="project" value="TreeGrafter"/>
</dbReference>
<dbReference type="InterPro" id="IPR006141">
    <property type="entry name" value="Intein_N"/>
</dbReference>
<keyword evidence="3 5" id="KW-0732">Signal</keyword>
<dbReference type="GO" id="GO:0010468">
    <property type="term" value="P:regulation of gene expression"/>
    <property type="evidence" value="ECO:0007669"/>
    <property type="project" value="TreeGrafter"/>
</dbReference>
<dbReference type="PROSITE" id="PS50817">
    <property type="entry name" value="INTEIN_N_TER"/>
    <property type="match status" value="1"/>
</dbReference>
<dbReference type="PANTHER" id="PTHR11889">
    <property type="entry name" value="HEDGEHOG"/>
    <property type="match status" value="1"/>
</dbReference>